<proteinExistence type="predicted"/>
<evidence type="ECO:0000313" key="3">
    <source>
        <dbReference type="Ensembl" id="ENSLLTP00000002615.1"/>
    </source>
</evidence>
<dbReference type="Ensembl" id="ENSLLTT00000002723.1">
    <property type="protein sequence ID" value="ENSLLTP00000002615.1"/>
    <property type="gene ID" value="ENSLLTG00000002010.1"/>
</dbReference>
<feature type="region of interest" description="Disordered" evidence="1">
    <location>
        <begin position="108"/>
        <end position="154"/>
    </location>
</feature>
<organism evidence="3 4">
    <name type="scientific">Laticauda laticaudata</name>
    <name type="common">Blue-ringed sea krait</name>
    <name type="synonym">Blue-lipped sea krait</name>
    <dbReference type="NCBI Taxonomy" id="8630"/>
    <lineage>
        <taxon>Eukaryota</taxon>
        <taxon>Metazoa</taxon>
        <taxon>Chordata</taxon>
        <taxon>Craniata</taxon>
        <taxon>Vertebrata</taxon>
        <taxon>Euteleostomi</taxon>
        <taxon>Lepidosauria</taxon>
        <taxon>Squamata</taxon>
        <taxon>Bifurcata</taxon>
        <taxon>Unidentata</taxon>
        <taxon>Episquamata</taxon>
        <taxon>Toxicofera</taxon>
        <taxon>Serpentes</taxon>
        <taxon>Colubroidea</taxon>
        <taxon>Elapidae</taxon>
        <taxon>Laticaudinae</taxon>
        <taxon>Laticauda</taxon>
    </lineage>
</organism>
<evidence type="ECO:0000256" key="1">
    <source>
        <dbReference type="SAM" id="MobiDB-lite"/>
    </source>
</evidence>
<sequence>MQIGLSPQNEGVRWVSQQRSIGQRSRSRTPPSTIPKGRQTSPKPPPVRARSPRLCTQTPVPSSKDLLPPPFIICQTTSHSSLKVPTDGNLSTMMPKEELAEVLNLLAQNKSPLTKQPGRPKTPKKKEKEVHSKKPSTSKESAGRSGSPKGKPAETQISLMLDRKIHRLSWADDMTEVPKENGDLASFARTSFLDPTFMCQNQLELPCVHKAQIELHQESFKLAKGPSKSHCLAHAIVESLDTEQATRDLHMCLAKGLENGRSQPSVEYPVCLLCGRCAPYCPHPHPQHSPCLLVYPRLNVQDGEVYMNLGFLLKIKRHEASKWGLVQGKDASKLQHSKDHPSKQERSQSRSRISGVPLQQRSSCHSSQYLNA</sequence>
<feature type="region of interest" description="Disordered" evidence="1">
    <location>
        <begin position="1"/>
        <end position="68"/>
    </location>
</feature>
<keyword evidence="4" id="KW-1185">Reference proteome</keyword>
<dbReference type="GeneTree" id="ENSGT00990000211035"/>
<dbReference type="AlphaFoldDB" id="A0A8C5RFJ0"/>
<protein>
    <recommendedName>
        <fullName evidence="2">4Fe-4S ferredoxin-type domain-containing protein</fullName>
    </recommendedName>
</protein>
<dbReference type="InterPro" id="IPR017900">
    <property type="entry name" value="4Fe4S_Fe_S_CS"/>
</dbReference>
<evidence type="ECO:0000313" key="4">
    <source>
        <dbReference type="Proteomes" id="UP000694406"/>
    </source>
</evidence>
<reference evidence="3" key="2">
    <citation type="submission" date="2025-09" db="UniProtKB">
        <authorList>
            <consortium name="Ensembl"/>
        </authorList>
    </citation>
    <scope>IDENTIFICATION</scope>
</reference>
<evidence type="ECO:0000259" key="2">
    <source>
        <dbReference type="PROSITE" id="PS51379"/>
    </source>
</evidence>
<dbReference type="InterPro" id="IPR017896">
    <property type="entry name" value="4Fe4S_Fe-S-bd"/>
</dbReference>
<feature type="domain" description="4Fe-4S ferredoxin-type" evidence="2">
    <location>
        <begin position="262"/>
        <end position="291"/>
    </location>
</feature>
<reference evidence="3" key="1">
    <citation type="submission" date="2025-08" db="UniProtKB">
        <authorList>
            <consortium name="Ensembl"/>
        </authorList>
    </citation>
    <scope>IDENTIFICATION</scope>
</reference>
<feature type="region of interest" description="Disordered" evidence="1">
    <location>
        <begin position="328"/>
        <end position="372"/>
    </location>
</feature>
<dbReference type="PROSITE" id="PS00198">
    <property type="entry name" value="4FE4S_FER_1"/>
    <property type="match status" value="1"/>
</dbReference>
<feature type="compositionally biased region" description="Basic and acidic residues" evidence="1">
    <location>
        <begin position="330"/>
        <end position="348"/>
    </location>
</feature>
<dbReference type="PROSITE" id="PS51379">
    <property type="entry name" value="4FE4S_FER_2"/>
    <property type="match status" value="1"/>
</dbReference>
<accession>A0A8C5RFJ0</accession>
<name>A0A8C5RFJ0_LATLA</name>
<feature type="compositionally biased region" description="Polar residues" evidence="1">
    <location>
        <begin position="357"/>
        <end position="372"/>
    </location>
</feature>
<dbReference type="Proteomes" id="UP000694406">
    <property type="component" value="Unplaced"/>
</dbReference>